<dbReference type="STRING" id="1612308.SAMN05444581_1223"/>
<evidence type="ECO:0000313" key="1">
    <source>
        <dbReference type="EMBL" id="SFK79984.1"/>
    </source>
</evidence>
<accession>A0A1I4CFL2</accession>
<gene>
    <name evidence="1" type="ORF">SAMN05444581_1223</name>
</gene>
<protein>
    <submittedName>
        <fullName evidence="1">Uncharacterized protein</fullName>
    </submittedName>
</protein>
<sequence>MSDKIQPVGAEALNEDAPDRGRRTSLLREPPILLTALTPIYNDFWTLWLALPPDCRLPDTHDPLGCDEMQTAKSRAVIDEYRRIVNVVSKTPAQTLQDFLQKAALISECLKMESSPITATVAVQSLFADFDKLLTVCDIMRFAVAPARVSSLTDAGPNHERLRDACADFWKLSDRLKAISNETAGNTGGFWSGSALWLEWEHTTNRLSDLAASNLFELIAKKGVVDEWLQTGKDFDVQSGLLLSLFKDFDSVLRASLGDRNQYFHQLVDLLHIAE</sequence>
<proteinExistence type="predicted"/>
<evidence type="ECO:0000313" key="2">
    <source>
        <dbReference type="Proteomes" id="UP000198755"/>
    </source>
</evidence>
<reference evidence="1 2" key="1">
    <citation type="submission" date="2016-10" db="EMBL/GenBank/DDBJ databases">
        <authorList>
            <person name="de Groot N.N."/>
        </authorList>
    </citation>
    <scope>NUCLEOTIDE SEQUENCE [LARGE SCALE GENOMIC DNA]</scope>
    <source>
        <strain evidence="1 2">NE2</strain>
    </source>
</reference>
<dbReference type="AlphaFoldDB" id="A0A1I4CFL2"/>
<dbReference type="RefSeq" id="WP_139223697.1">
    <property type="nucleotide sequence ID" value="NZ_FOSN01000022.1"/>
</dbReference>
<dbReference type="Proteomes" id="UP000198755">
    <property type="component" value="Unassembled WGS sequence"/>
</dbReference>
<organism evidence="1 2">
    <name type="scientific">Methylocapsa palsarum</name>
    <dbReference type="NCBI Taxonomy" id="1612308"/>
    <lineage>
        <taxon>Bacteria</taxon>
        <taxon>Pseudomonadati</taxon>
        <taxon>Pseudomonadota</taxon>
        <taxon>Alphaproteobacteria</taxon>
        <taxon>Hyphomicrobiales</taxon>
        <taxon>Beijerinckiaceae</taxon>
        <taxon>Methylocapsa</taxon>
    </lineage>
</organism>
<name>A0A1I4CFL2_9HYPH</name>
<keyword evidence="2" id="KW-1185">Reference proteome</keyword>
<dbReference type="EMBL" id="FOSN01000022">
    <property type="protein sequence ID" value="SFK79984.1"/>
    <property type="molecule type" value="Genomic_DNA"/>
</dbReference>